<dbReference type="RefSeq" id="WP_046578393.1">
    <property type="nucleotide sequence ID" value="NZ_CP010429.1"/>
</dbReference>
<dbReference type="GO" id="GO:0032259">
    <property type="term" value="P:methylation"/>
    <property type="evidence" value="ECO:0007669"/>
    <property type="project" value="UniProtKB-KW"/>
</dbReference>
<protein>
    <submittedName>
        <fullName evidence="1">Methyltransferase</fullName>
    </submittedName>
</protein>
<evidence type="ECO:0000313" key="1">
    <source>
        <dbReference type="EMBL" id="AKD58017.1"/>
    </source>
</evidence>
<dbReference type="AlphaFoldDB" id="A0A0E3ZZJ6"/>
<sequence length="297" mass="33287">MKPALETVDQCPVCGNSTFSSYLTCEDYLVSNQNFSIQQCQKCTFRLTNPRPNEQSIGAYYKSDQYVSHNDNSGGLINTAYRLVRNYTLRSKLNLVNQLNGKPGKILDVGCGTGAFLETCRAGGWQVTGMEPDPDARAIAKEKLKVEIKPSLNALKGSEPFDIISLWHVLEHIPNLNESIEAIHQLLAKQGTLLIAVPNSDSYDAHYFKEYWAAYDVPRHLHHFTPSTIELLFNKHGFTLVKQKPMVFDAFYIAMLSTRYQTGKTNYSKSVQIGLTSNAEAKRTGNSSSLIYLFNKA</sequence>
<dbReference type="HOGENOM" id="CLU_068669_1_0_10"/>
<gene>
    <name evidence="1" type="ORF">SD10_27050</name>
</gene>
<evidence type="ECO:0000313" key="2">
    <source>
        <dbReference type="Proteomes" id="UP000033054"/>
    </source>
</evidence>
<dbReference type="CDD" id="cd02440">
    <property type="entry name" value="AdoMet_MTases"/>
    <property type="match status" value="1"/>
</dbReference>
<dbReference type="EMBL" id="CP010429">
    <property type="protein sequence ID" value="AKD58017.1"/>
    <property type="molecule type" value="Genomic_DNA"/>
</dbReference>
<keyword evidence="2" id="KW-1185">Reference proteome</keyword>
<dbReference type="KEGG" id="srd:SD10_27050"/>
<dbReference type="Proteomes" id="UP000033054">
    <property type="component" value="Chromosome"/>
</dbReference>
<dbReference type="InterPro" id="IPR029063">
    <property type="entry name" value="SAM-dependent_MTases_sf"/>
</dbReference>
<dbReference type="Gene3D" id="3.40.50.150">
    <property type="entry name" value="Vaccinia Virus protein VP39"/>
    <property type="match status" value="1"/>
</dbReference>
<dbReference type="STRING" id="1379870.SD10_27050"/>
<dbReference type="Pfam" id="PF13489">
    <property type="entry name" value="Methyltransf_23"/>
    <property type="match status" value="1"/>
</dbReference>
<dbReference type="PANTHER" id="PTHR43861:SF6">
    <property type="entry name" value="METHYLTRANSFERASE TYPE 11"/>
    <property type="match status" value="1"/>
</dbReference>
<dbReference type="PATRIC" id="fig|1379870.5.peg.5833"/>
<name>A0A0E3ZZJ6_9BACT</name>
<dbReference type="GO" id="GO:0008168">
    <property type="term" value="F:methyltransferase activity"/>
    <property type="evidence" value="ECO:0007669"/>
    <property type="project" value="UniProtKB-KW"/>
</dbReference>
<keyword evidence="1" id="KW-0808">Transferase</keyword>
<dbReference type="SUPFAM" id="SSF53335">
    <property type="entry name" value="S-adenosyl-L-methionine-dependent methyltransferases"/>
    <property type="match status" value="1"/>
</dbReference>
<proteinExistence type="predicted"/>
<organism evidence="1 2">
    <name type="scientific">Spirosoma radiotolerans</name>
    <dbReference type="NCBI Taxonomy" id="1379870"/>
    <lineage>
        <taxon>Bacteria</taxon>
        <taxon>Pseudomonadati</taxon>
        <taxon>Bacteroidota</taxon>
        <taxon>Cytophagia</taxon>
        <taxon>Cytophagales</taxon>
        <taxon>Cytophagaceae</taxon>
        <taxon>Spirosoma</taxon>
    </lineage>
</organism>
<dbReference type="PANTHER" id="PTHR43861">
    <property type="entry name" value="TRANS-ACONITATE 2-METHYLTRANSFERASE-RELATED"/>
    <property type="match status" value="1"/>
</dbReference>
<reference evidence="1 2" key="1">
    <citation type="journal article" date="2014" name="Curr. Microbiol.">
        <title>Spirosoma radiotolerans sp. nov., a gamma-radiation-resistant bacterium isolated from gamma ray-irradiated soil.</title>
        <authorList>
            <person name="Lee J.J."/>
            <person name="Srinivasan S."/>
            <person name="Lim S."/>
            <person name="Joe M."/>
            <person name="Im S."/>
            <person name="Bae S.I."/>
            <person name="Park K.R."/>
            <person name="Han J.H."/>
            <person name="Park S.H."/>
            <person name="Joo B.M."/>
            <person name="Park S.J."/>
            <person name="Kim M.K."/>
        </authorList>
    </citation>
    <scope>NUCLEOTIDE SEQUENCE [LARGE SCALE GENOMIC DNA]</scope>
    <source>
        <strain evidence="1 2">DG5A</strain>
    </source>
</reference>
<accession>A0A0E3ZZJ6</accession>
<keyword evidence="1" id="KW-0489">Methyltransferase</keyword>